<dbReference type="Proteomes" id="UP001373714">
    <property type="component" value="Unassembled WGS sequence"/>
</dbReference>
<feature type="chain" id="PRO_5043967744" evidence="1">
    <location>
        <begin position="18"/>
        <end position="110"/>
    </location>
</feature>
<comment type="caution">
    <text evidence="2">The sequence shown here is derived from an EMBL/GenBank/DDBJ whole genome shotgun (WGS) entry which is preliminary data.</text>
</comment>
<evidence type="ECO:0000313" key="3">
    <source>
        <dbReference type="Proteomes" id="UP001373714"/>
    </source>
</evidence>
<keyword evidence="3" id="KW-1185">Reference proteome</keyword>
<keyword evidence="1" id="KW-0732">Signal</keyword>
<evidence type="ECO:0000313" key="2">
    <source>
        <dbReference type="EMBL" id="KAK6352136.1"/>
    </source>
</evidence>
<name>A0AAV9UX07_9PEZI</name>
<evidence type="ECO:0000256" key="1">
    <source>
        <dbReference type="SAM" id="SignalP"/>
    </source>
</evidence>
<protein>
    <submittedName>
        <fullName evidence="2">Uncharacterized protein</fullName>
    </submittedName>
</protein>
<sequence>MKAIYITFAALFTAALAAPPVSLPQGTNLLQKRVCTPPGNCTPAGSPHGSCDYCCANGIPPIVAGVVPYVNETNRCHLHIGEPVEDCNDGTGIIWHCDDEHDDDHDHDDE</sequence>
<proteinExistence type="predicted"/>
<organism evidence="2 3">
    <name type="scientific">Orbilia blumenaviensis</name>
    <dbReference type="NCBI Taxonomy" id="1796055"/>
    <lineage>
        <taxon>Eukaryota</taxon>
        <taxon>Fungi</taxon>
        <taxon>Dikarya</taxon>
        <taxon>Ascomycota</taxon>
        <taxon>Pezizomycotina</taxon>
        <taxon>Orbiliomycetes</taxon>
        <taxon>Orbiliales</taxon>
        <taxon>Orbiliaceae</taxon>
        <taxon>Orbilia</taxon>
    </lineage>
</organism>
<gene>
    <name evidence="2" type="ORF">TWF730_008967</name>
</gene>
<dbReference type="AlphaFoldDB" id="A0AAV9UX07"/>
<reference evidence="2 3" key="1">
    <citation type="submission" date="2019-10" db="EMBL/GenBank/DDBJ databases">
        <authorList>
            <person name="Palmer J.M."/>
        </authorList>
    </citation>
    <scope>NUCLEOTIDE SEQUENCE [LARGE SCALE GENOMIC DNA]</scope>
    <source>
        <strain evidence="2 3">TWF730</strain>
    </source>
</reference>
<accession>A0AAV9UX07</accession>
<feature type="signal peptide" evidence="1">
    <location>
        <begin position="1"/>
        <end position="17"/>
    </location>
</feature>
<dbReference type="EMBL" id="JAVHNS010000006">
    <property type="protein sequence ID" value="KAK6352136.1"/>
    <property type="molecule type" value="Genomic_DNA"/>
</dbReference>